<reference evidence="3" key="2">
    <citation type="submission" date="2020-04" db="EMBL/GenBank/DDBJ databases">
        <authorList>
            <consortium name="NCBI Genome Project"/>
        </authorList>
    </citation>
    <scope>NUCLEOTIDE SEQUENCE</scope>
    <source>
        <strain evidence="3">CBS 342.82</strain>
    </source>
</reference>
<name>A0A6J3LSV0_9PEZI</name>
<evidence type="ECO:0000313" key="2">
    <source>
        <dbReference type="Proteomes" id="UP000504637"/>
    </source>
</evidence>
<dbReference type="RefSeq" id="XP_033455887.1">
    <property type="nucleotide sequence ID" value="XM_033608568.1"/>
</dbReference>
<dbReference type="GeneID" id="54366368"/>
<protein>
    <submittedName>
        <fullName evidence="3">Uncharacterized protein</fullName>
    </submittedName>
</protein>
<evidence type="ECO:0000313" key="3">
    <source>
        <dbReference type="RefSeq" id="XP_033455887.1"/>
    </source>
</evidence>
<feature type="region of interest" description="Disordered" evidence="1">
    <location>
        <begin position="76"/>
        <end position="137"/>
    </location>
</feature>
<accession>A0A6J3LSV0</accession>
<evidence type="ECO:0000256" key="1">
    <source>
        <dbReference type="SAM" id="MobiDB-lite"/>
    </source>
</evidence>
<dbReference type="AlphaFoldDB" id="A0A6J3LSV0"/>
<proteinExistence type="predicted"/>
<keyword evidence="2" id="KW-1185">Reference proteome</keyword>
<reference evidence="3" key="3">
    <citation type="submission" date="2025-08" db="UniProtKB">
        <authorList>
            <consortium name="RefSeq"/>
        </authorList>
    </citation>
    <scope>IDENTIFICATION</scope>
    <source>
        <strain evidence="3">CBS 342.82</strain>
    </source>
</reference>
<dbReference type="Proteomes" id="UP000504637">
    <property type="component" value="Unplaced"/>
</dbReference>
<feature type="compositionally biased region" description="Acidic residues" evidence="1">
    <location>
        <begin position="92"/>
        <end position="132"/>
    </location>
</feature>
<reference evidence="3" key="1">
    <citation type="submission" date="2020-01" db="EMBL/GenBank/DDBJ databases">
        <authorList>
            <consortium name="DOE Joint Genome Institute"/>
            <person name="Haridas S."/>
            <person name="Albert R."/>
            <person name="Binder M."/>
            <person name="Bloem J."/>
            <person name="Labutti K."/>
            <person name="Salamov A."/>
            <person name="Andreopoulos B."/>
            <person name="Baker S.E."/>
            <person name="Barry K."/>
            <person name="Bills G."/>
            <person name="Bluhm B.H."/>
            <person name="Cannon C."/>
            <person name="Castanera R."/>
            <person name="Culley D.E."/>
            <person name="Daum C."/>
            <person name="Ezra D."/>
            <person name="Gonzalez J.B."/>
            <person name="Henrissat B."/>
            <person name="Kuo A."/>
            <person name="Liang C."/>
            <person name="Lipzen A."/>
            <person name="Lutzoni F."/>
            <person name="Magnuson J."/>
            <person name="Mondo S."/>
            <person name="Nolan M."/>
            <person name="Ohm R."/>
            <person name="Pangilinan J."/>
            <person name="Park H.-J."/>
            <person name="Ramirez L."/>
            <person name="Alfaro M."/>
            <person name="Sun H."/>
            <person name="Tritt A."/>
            <person name="Yoshinaga Y."/>
            <person name="Zwiers L.-H."/>
            <person name="Turgeon B.G."/>
            <person name="Goodwin S.B."/>
            <person name="Spatafora J.W."/>
            <person name="Crous P.W."/>
            <person name="Grigoriev I.V."/>
        </authorList>
    </citation>
    <scope>NUCLEOTIDE SEQUENCE</scope>
    <source>
        <strain evidence="3">CBS 342.82</strain>
    </source>
</reference>
<sequence length="199" mass="22601">MASTEVDFGIRLQEASNLRKEHQSLHFTVPVRQILPGHGHTEIPPARLALMPVLKTLVVDMHFLFLMFRTHKGDEDRFQDDQNESVSRNVETEDDSPDEEDEDDSQDGESGDGSKDEESEDDFQDESGEGDADNLQHMSGARWGEDYLDRSLPTSLDFLVMHPSWERAAYTSYTSEAHMAGQISQLLSLMCHENFAQLR</sequence>
<gene>
    <name evidence="3" type="ORF">K489DRAFT_434711</name>
</gene>
<organism evidence="3">
    <name type="scientific">Dissoconium aciculare CBS 342.82</name>
    <dbReference type="NCBI Taxonomy" id="1314786"/>
    <lineage>
        <taxon>Eukaryota</taxon>
        <taxon>Fungi</taxon>
        <taxon>Dikarya</taxon>
        <taxon>Ascomycota</taxon>
        <taxon>Pezizomycotina</taxon>
        <taxon>Dothideomycetes</taxon>
        <taxon>Dothideomycetidae</taxon>
        <taxon>Mycosphaerellales</taxon>
        <taxon>Dissoconiaceae</taxon>
        <taxon>Dissoconium</taxon>
    </lineage>
</organism>